<evidence type="ECO:0000256" key="3">
    <source>
        <dbReference type="RuleBase" id="RU369102"/>
    </source>
</evidence>
<dbReference type="Pfam" id="PF13410">
    <property type="entry name" value="GST_C_2"/>
    <property type="match status" value="1"/>
</dbReference>
<dbReference type="KEGG" id="pavi:110750866"/>
<dbReference type="Gene3D" id="1.20.1050.10">
    <property type="match status" value="1"/>
</dbReference>
<dbReference type="SFLD" id="SFLDG00358">
    <property type="entry name" value="Main_(cytGST)"/>
    <property type="match status" value="1"/>
</dbReference>
<dbReference type="CDD" id="cd03185">
    <property type="entry name" value="GST_C_Tau"/>
    <property type="match status" value="1"/>
</dbReference>
<keyword evidence="6" id="KW-1185">Reference proteome</keyword>
<feature type="domain" description="GST N-terminal" evidence="4">
    <location>
        <begin position="2"/>
        <end position="82"/>
    </location>
</feature>
<gene>
    <name evidence="7" type="primary">LOC110750866</name>
</gene>
<comment type="similarity">
    <text evidence="3">Belongs to the GST superfamily.</text>
</comment>
<evidence type="ECO:0000256" key="2">
    <source>
        <dbReference type="ARBA" id="ARBA00047960"/>
    </source>
</evidence>
<evidence type="ECO:0000259" key="5">
    <source>
        <dbReference type="PROSITE" id="PS50405"/>
    </source>
</evidence>
<dbReference type="PROSITE" id="PS50404">
    <property type="entry name" value="GST_NTER"/>
    <property type="match status" value="1"/>
</dbReference>
<proteinExistence type="inferred from homology"/>
<dbReference type="InterPro" id="IPR036249">
    <property type="entry name" value="Thioredoxin-like_sf"/>
</dbReference>
<evidence type="ECO:0000259" key="4">
    <source>
        <dbReference type="PROSITE" id="PS50404"/>
    </source>
</evidence>
<dbReference type="PROSITE" id="PS50405">
    <property type="entry name" value="GST_CTER"/>
    <property type="match status" value="1"/>
</dbReference>
<evidence type="ECO:0000313" key="6">
    <source>
        <dbReference type="Proteomes" id="UP000515124"/>
    </source>
</evidence>
<protein>
    <recommendedName>
        <fullName evidence="3">Glutathione S-transferase</fullName>
        <ecNumber evidence="3">2.5.1.18</ecNumber>
    </recommendedName>
</protein>
<evidence type="ECO:0000313" key="7">
    <source>
        <dbReference type="RefSeq" id="XP_021806934.1"/>
    </source>
</evidence>
<dbReference type="Gramene" id="Pav_sc0000207.1_g850.1.mk:mrna">
    <property type="protein sequence ID" value="Pav_sc0000207.1_g850.1.mk:mrna"/>
    <property type="gene ID" value="Pav_sc0000207.1_g850.1.mk"/>
</dbReference>
<dbReference type="InterPro" id="IPR010987">
    <property type="entry name" value="Glutathione-S-Trfase_C-like"/>
</dbReference>
<reference evidence="7" key="1">
    <citation type="submission" date="2025-08" db="UniProtKB">
        <authorList>
            <consortium name="RefSeq"/>
        </authorList>
    </citation>
    <scope>IDENTIFICATION</scope>
</reference>
<dbReference type="SFLD" id="SFLDG01152">
    <property type="entry name" value="Main.3:_Omega-_and_Tau-like"/>
    <property type="match status" value="1"/>
</dbReference>
<name>A0A6P5RUY6_PRUAV</name>
<dbReference type="PANTHER" id="PTHR11260">
    <property type="entry name" value="GLUTATHIONE S-TRANSFERASE, GST, SUPERFAMILY, GST DOMAIN CONTAINING"/>
    <property type="match status" value="1"/>
</dbReference>
<dbReference type="GO" id="GO:0005829">
    <property type="term" value="C:cytosol"/>
    <property type="evidence" value="ECO:0007669"/>
    <property type="project" value="UniProtKB-SubCell"/>
</dbReference>
<comment type="subcellular location">
    <subcellularLocation>
        <location evidence="3">Cytoplasm</location>
        <location evidence="3">Cytosol</location>
    </subcellularLocation>
</comment>
<dbReference type="InterPro" id="IPR045073">
    <property type="entry name" value="Omega/Tau-like"/>
</dbReference>
<dbReference type="GO" id="GO:0006749">
    <property type="term" value="P:glutathione metabolic process"/>
    <property type="evidence" value="ECO:0007669"/>
    <property type="project" value="InterPro"/>
</dbReference>
<dbReference type="Proteomes" id="UP000515124">
    <property type="component" value="Unplaced"/>
</dbReference>
<dbReference type="RefSeq" id="XP_021806934.1">
    <property type="nucleotide sequence ID" value="XM_021951242.1"/>
</dbReference>
<dbReference type="Pfam" id="PF02798">
    <property type="entry name" value="GST_N"/>
    <property type="match status" value="1"/>
</dbReference>
<dbReference type="FunFam" id="1.20.1050.10:FF:000012">
    <property type="entry name" value="Tau class glutathione S-transferase"/>
    <property type="match status" value="1"/>
</dbReference>
<dbReference type="SUPFAM" id="SSF52833">
    <property type="entry name" value="Thioredoxin-like"/>
    <property type="match status" value="1"/>
</dbReference>
<dbReference type="GeneID" id="110750866"/>
<keyword evidence="3" id="KW-0963">Cytoplasm</keyword>
<dbReference type="GO" id="GO:0004364">
    <property type="term" value="F:glutathione transferase activity"/>
    <property type="evidence" value="ECO:0007669"/>
    <property type="project" value="UniProtKB-UniRule"/>
</dbReference>
<accession>A0A6P5RUY6</accession>
<dbReference type="Gene3D" id="3.40.30.10">
    <property type="entry name" value="Glutaredoxin"/>
    <property type="match status" value="1"/>
</dbReference>
<dbReference type="EC" id="2.5.1.18" evidence="3"/>
<dbReference type="InterPro" id="IPR004045">
    <property type="entry name" value="Glutathione_S-Trfase_N"/>
</dbReference>
<comment type="catalytic activity">
    <reaction evidence="2 3">
        <text>RX + glutathione = an S-substituted glutathione + a halide anion + H(+)</text>
        <dbReference type="Rhea" id="RHEA:16437"/>
        <dbReference type="ChEBI" id="CHEBI:15378"/>
        <dbReference type="ChEBI" id="CHEBI:16042"/>
        <dbReference type="ChEBI" id="CHEBI:17792"/>
        <dbReference type="ChEBI" id="CHEBI:57925"/>
        <dbReference type="ChEBI" id="CHEBI:90779"/>
        <dbReference type="EC" id="2.5.1.18"/>
    </reaction>
</comment>
<evidence type="ECO:0000256" key="1">
    <source>
        <dbReference type="ARBA" id="ARBA00022679"/>
    </source>
</evidence>
<dbReference type="InterPro" id="IPR040079">
    <property type="entry name" value="Glutathione_S-Trfase"/>
</dbReference>
<dbReference type="SUPFAM" id="SSF47616">
    <property type="entry name" value="GST C-terminal domain-like"/>
    <property type="match status" value="1"/>
</dbReference>
<dbReference type="FunFam" id="3.40.30.10:FF:000014">
    <property type="entry name" value="Tau class glutathione S-transferase"/>
    <property type="match status" value="1"/>
</dbReference>
<sequence length="224" mass="25931">MAEVKLHGVWNSPFSCRVIWALKLKGIPYDYIEEDLPNKKSPELLKYNPVHKKIPVLVQGGRPICESMIIVEYIEETWPHKYPFLPTDPYERAMARFWIKYFEEKGPAIWMVSQTTGDEQVKFKKESLEILRTIDDHAGTLGKKKFFGGDNIGMLDIALGCIAHWTEVIEDVAGVKLFEAHAFPYLHAWTQNFKEVPAIKENLPDRDKMLILFKRGREKLLASQ</sequence>
<dbReference type="InterPro" id="IPR036282">
    <property type="entry name" value="Glutathione-S-Trfase_C_sf"/>
</dbReference>
<dbReference type="InterPro" id="IPR045074">
    <property type="entry name" value="GST_C_Tau"/>
</dbReference>
<dbReference type="AlphaFoldDB" id="A0A6P5RUY6"/>
<comment type="function">
    <text evidence="3">Is involved in the conjugation of reduced glutathione to a wide number of exogenous and endogenous hydrophobic electrophiles.</text>
</comment>
<dbReference type="SFLD" id="SFLDS00019">
    <property type="entry name" value="Glutathione_Transferase_(cytos"/>
    <property type="match status" value="1"/>
</dbReference>
<organism evidence="6 7">
    <name type="scientific">Prunus avium</name>
    <name type="common">Cherry</name>
    <name type="synonym">Cerasus avium</name>
    <dbReference type="NCBI Taxonomy" id="42229"/>
    <lineage>
        <taxon>Eukaryota</taxon>
        <taxon>Viridiplantae</taxon>
        <taxon>Streptophyta</taxon>
        <taxon>Embryophyta</taxon>
        <taxon>Tracheophyta</taxon>
        <taxon>Spermatophyta</taxon>
        <taxon>Magnoliopsida</taxon>
        <taxon>eudicotyledons</taxon>
        <taxon>Gunneridae</taxon>
        <taxon>Pentapetalae</taxon>
        <taxon>rosids</taxon>
        <taxon>fabids</taxon>
        <taxon>Rosales</taxon>
        <taxon>Rosaceae</taxon>
        <taxon>Amygdaloideae</taxon>
        <taxon>Amygdaleae</taxon>
        <taxon>Prunus</taxon>
    </lineage>
</organism>
<dbReference type="CDD" id="cd03058">
    <property type="entry name" value="GST_N_Tau"/>
    <property type="match status" value="1"/>
</dbReference>
<feature type="domain" description="GST C-terminal" evidence="5">
    <location>
        <begin position="88"/>
        <end position="211"/>
    </location>
</feature>
<keyword evidence="1 3" id="KW-0808">Transferase</keyword>
<dbReference type="PANTHER" id="PTHR11260:SF679">
    <property type="entry name" value="GLUTATHIONE TRANSFERASE"/>
    <property type="match status" value="1"/>
</dbReference>